<dbReference type="PANTHER" id="PTHR33604">
    <property type="entry name" value="OSJNBA0004B13.7 PROTEIN"/>
    <property type="match status" value="1"/>
</dbReference>
<evidence type="ECO:0000256" key="2">
    <source>
        <dbReference type="SAM" id="Phobius"/>
    </source>
</evidence>
<feature type="compositionally biased region" description="Low complexity" evidence="1">
    <location>
        <begin position="839"/>
        <end position="848"/>
    </location>
</feature>
<feature type="region of interest" description="Disordered" evidence="1">
    <location>
        <begin position="560"/>
        <end position="599"/>
    </location>
</feature>
<dbReference type="OrthoDB" id="5397682at2759"/>
<protein>
    <recommendedName>
        <fullName evidence="5">Glycosyltransferase 2</fullName>
    </recommendedName>
</protein>
<feature type="transmembrane region" description="Helical" evidence="2">
    <location>
        <begin position="48"/>
        <end position="66"/>
    </location>
</feature>
<keyword evidence="2" id="KW-0472">Membrane</keyword>
<dbReference type="Proteomes" id="UP000664521">
    <property type="component" value="Unassembled WGS sequence"/>
</dbReference>
<feature type="compositionally biased region" description="Polar residues" evidence="1">
    <location>
        <begin position="727"/>
        <end position="744"/>
    </location>
</feature>
<evidence type="ECO:0000313" key="4">
    <source>
        <dbReference type="Proteomes" id="UP000664521"/>
    </source>
</evidence>
<keyword evidence="2" id="KW-0812">Transmembrane</keyword>
<gene>
    <name evidence="3" type="ORF">HETSPECPRED_003127</name>
</gene>
<name>A0A8H3F0N7_9LECA</name>
<keyword evidence="2" id="KW-1133">Transmembrane helix</keyword>
<keyword evidence="4" id="KW-1185">Reference proteome</keyword>
<sequence>MSLLGSIFPGDKELGKKDDDHRPSSNGPILPGSWNARKQVSGVRRRRIIYLVLGLFAIFLFIKNIPTDLGSNRLKKDSRVSAKGPSLGLPTQQNSPSGKPPRPLDLNGDDEHYFTGPVSFYKLASTLHGVASLAGRYGRNKNILFAASSLKSASEIMPLACEMASLKNNDVHFAFMGRDDLEISEIKDINGINDTDCNVHWHDGRPDYSRWSSDFRMEVSVTAGITHIHRFVLPQAILIDNTDREDPFFVNSIKSKATELGTSLIELPSGAAESLMWITRLDSGSLAAWQTTYIDLLIHAPPKSSGSLIRLLKSIEEADYFGYRRPHITIELPADIDASTYNFLENMVWPPLDWSGAPHASQITLRHRIPKRSFTAAEASSYLVESFYPARPLDSHVLVLSPQVELSPLYYHYLLYSLLEHRYSKASDIDYLMGISLELPTNYLNGSAHFTPPTPKSRTNSPTPFLWEAPNCNAALYFGERWMEFHSFLGNRVSTMKSSTPEYKKQITESYPAWMEYLLELMRTRGYAMFYPNYESTTSSAFATAHSELYQTPEEYAKKTIKDQKDESPPALDPTDSLKADASTHARTKPHRPEPPLLTSSLLSLLPRDSPSLSTLPHISYDAQLLTASDRSSFAADYAATFRREIGNCAAGNGKKAHPPAFVERSADDLFCNLDDPPEDPPSQTDINPLSTAWQEFMAPDADVSDPDAIPADSSAQIRDEFAAHLNRQSGQKEASTKETSSGVLASFGDDGTTVSSEEYDPKVEEDKEDIIPTDKRSKAKSEFQDHLARQSEQEKASADPQAKSLIAKPKSEKQTAEKPAVGKKDTATGDGKAKEGTTTETVTGAGAEQRDPGW</sequence>
<evidence type="ECO:0008006" key="5">
    <source>
        <dbReference type="Google" id="ProtNLM"/>
    </source>
</evidence>
<dbReference type="EMBL" id="CAJPDS010000019">
    <property type="protein sequence ID" value="CAF9917096.1"/>
    <property type="molecule type" value="Genomic_DNA"/>
</dbReference>
<comment type="caution">
    <text evidence="3">The sequence shown here is derived from an EMBL/GenBank/DDBJ whole genome shotgun (WGS) entry which is preliminary data.</text>
</comment>
<feature type="region of interest" description="Disordered" evidence="1">
    <location>
        <begin position="726"/>
        <end position="855"/>
    </location>
</feature>
<feature type="region of interest" description="Disordered" evidence="1">
    <location>
        <begin position="1"/>
        <end position="34"/>
    </location>
</feature>
<feature type="region of interest" description="Disordered" evidence="1">
    <location>
        <begin position="76"/>
        <end position="108"/>
    </location>
</feature>
<feature type="compositionally biased region" description="Basic and acidic residues" evidence="1">
    <location>
        <begin position="810"/>
        <end position="838"/>
    </location>
</feature>
<reference evidence="3" key="1">
    <citation type="submission" date="2021-03" db="EMBL/GenBank/DDBJ databases">
        <authorList>
            <person name="Tagirdzhanova G."/>
        </authorList>
    </citation>
    <scope>NUCLEOTIDE SEQUENCE</scope>
</reference>
<dbReference type="PANTHER" id="PTHR33604:SF3">
    <property type="entry name" value="OSJNBA0004B13.7 PROTEIN"/>
    <property type="match status" value="1"/>
</dbReference>
<feature type="compositionally biased region" description="Basic and acidic residues" evidence="1">
    <location>
        <begin position="760"/>
        <end position="798"/>
    </location>
</feature>
<evidence type="ECO:0000256" key="1">
    <source>
        <dbReference type="SAM" id="MobiDB-lite"/>
    </source>
</evidence>
<feature type="compositionally biased region" description="Basic and acidic residues" evidence="1">
    <location>
        <begin position="10"/>
        <end position="23"/>
    </location>
</feature>
<evidence type="ECO:0000313" key="3">
    <source>
        <dbReference type="EMBL" id="CAF9917096.1"/>
    </source>
</evidence>
<organism evidence="3 4">
    <name type="scientific">Heterodermia speciosa</name>
    <dbReference type="NCBI Taxonomy" id="116794"/>
    <lineage>
        <taxon>Eukaryota</taxon>
        <taxon>Fungi</taxon>
        <taxon>Dikarya</taxon>
        <taxon>Ascomycota</taxon>
        <taxon>Pezizomycotina</taxon>
        <taxon>Lecanoromycetes</taxon>
        <taxon>OSLEUM clade</taxon>
        <taxon>Lecanoromycetidae</taxon>
        <taxon>Caliciales</taxon>
        <taxon>Physciaceae</taxon>
        <taxon>Heterodermia</taxon>
    </lineage>
</organism>
<proteinExistence type="predicted"/>
<accession>A0A8H3F0N7</accession>
<dbReference type="AlphaFoldDB" id="A0A8H3F0N7"/>